<keyword evidence="1" id="KW-0805">Transcription regulation</keyword>
<dbReference type="PANTHER" id="PTHR34580">
    <property type="match status" value="1"/>
</dbReference>
<dbReference type="PROSITE" id="PS52050">
    <property type="entry name" value="WYL"/>
    <property type="match status" value="1"/>
</dbReference>
<dbReference type="SUPFAM" id="SSF46785">
    <property type="entry name" value="Winged helix' DNA-binding domain"/>
    <property type="match status" value="1"/>
</dbReference>
<reference evidence="4 5" key="1">
    <citation type="submission" date="2021-03" db="EMBL/GenBank/DDBJ databases">
        <title>Genomic Encyclopedia of Type Strains, Phase IV (KMG-IV): sequencing the most valuable type-strain genomes for metagenomic binning, comparative biology and taxonomic classification.</title>
        <authorList>
            <person name="Goeker M."/>
        </authorList>
    </citation>
    <scope>NUCLEOTIDE SEQUENCE [LARGE SCALE GENOMIC DNA]</scope>
    <source>
        <strain evidence="4 5">DSM 24004</strain>
    </source>
</reference>
<dbReference type="InterPro" id="IPR026881">
    <property type="entry name" value="WYL_dom"/>
</dbReference>
<evidence type="ECO:0000313" key="5">
    <source>
        <dbReference type="Proteomes" id="UP001519342"/>
    </source>
</evidence>
<feature type="domain" description="HTH deoR-type" evidence="3">
    <location>
        <begin position="2"/>
        <end position="57"/>
    </location>
</feature>
<keyword evidence="5" id="KW-1185">Reference proteome</keyword>
<protein>
    <submittedName>
        <fullName evidence="4">DNA-binding transcriptional regulator YafY</fullName>
    </submittedName>
</protein>
<sequence length="321" mass="37262">MKIDRLISIIMILLERKKISATKLAEIFEVSTRTIYRDIETINSAGIPIITYPGINGGIGIMEEYKIDKKLFTTSDIATLLMSLGSISRAITNDEIISTIAKVKGLIPNEQIRDIELKSSQITIDLAPWIGNKKLQPNLENIKKALDEKKFLSFEYSNSSGKKSNRKIEPYRLVLKESNWYLQGYCTFRWDFRIFKLSRMSSLEVIDEIFIPREFDNKPLGVWDNIKKNIIVIKLLVHESLRDRMVEHCGEESIQPYGESKLIVNFPFEENEFGYNMLLSYGDKCECLEPAHVREEIICRVKDLLRVYNYFLKLPTFLEDL</sequence>
<dbReference type="PROSITE" id="PS51000">
    <property type="entry name" value="HTH_DEOR_2"/>
    <property type="match status" value="1"/>
</dbReference>
<dbReference type="Pfam" id="PF25583">
    <property type="entry name" value="WCX"/>
    <property type="match status" value="1"/>
</dbReference>
<dbReference type="Proteomes" id="UP001519342">
    <property type="component" value="Unassembled WGS sequence"/>
</dbReference>
<dbReference type="Pfam" id="PF08279">
    <property type="entry name" value="HTH_11"/>
    <property type="match status" value="1"/>
</dbReference>
<gene>
    <name evidence="4" type="ORF">J2Z76_000285</name>
</gene>
<evidence type="ECO:0000256" key="1">
    <source>
        <dbReference type="ARBA" id="ARBA00023015"/>
    </source>
</evidence>
<evidence type="ECO:0000313" key="4">
    <source>
        <dbReference type="EMBL" id="MBP1924432.1"/>
    </source>
</evidence>
<dbReference type="Pfam" id="PF13280">
    <property type="entry name" value="WYL"/>
    <property type="match status" value="1"/>
</dbReference>
<keyword evidence="2" id="KW-0804">Transcription</keyword>
<dbReference type="GO" id="GO:0003677">
    <property type="term" value="F:DNA binding"/>
    <property type="evidence" value="ECO:0007669"/>
    <property type="project" value="UniProtKB-KW"/>
</dbReference>
<evidence type="ECO:0000259" key="3">
    <source>
        <dbReference type="PROSITE" id="PS51000"/>
    </source>
</evidence>
<name>A0ABS4GA67_9FIRM</name>
<accession>A0ABS4GA67</accession>
<organism evidence="4 5">
    <name type="scientific">Sedimentibacter acidaminivorans</name>
    <dbReference type="NCBI Taxonomy" id="913099"/>
    <lineage>
        <taxon>Bacteria</taxon>
        <taxon>Bacillati</taxon>
        <taxon>Bacillota</taxon>
        <taxon>Tissierellia</taxon>
        <taxon>Sedimentibacter</taxon>
    </lineage>
</organism>
<dbReference type="InterPro" id="IPR051534">
    <property type="entry name" value="CBASS_pafABC_assoc_protein"/>
</dbReference>
<proteinExistence type="predicted"/>
<dbReference type="InterPro" id="IPR036388">
    <property type="entry name" value="WH-like_DNA-bd_sf"/>
</dbReference>
<keyword evidence="4" id="KW-0238">DNA-binding</keyword>
<dbReference type="InterPro" id="IPR001034">
    <property type="entry name" value="DeoR_HTH"/>
</dbReference>
<dbReference type="InterPro" id="IPR057727">
    <property type="entry name" value="WCX_dom"/>
</dbReference>
<dbReference type="PANTHER" id="PTHR34580:SF1">
    <property type="entry name" value="PROTEIN PAFC"/>
    <property type="match status" value="1"/>
</dbReference>
<dbReference type="InterPro" id="IPR028349">
    <property type="entry name" value="PafC-like"/>
</dbReference>
<dbReference type="EMBL" id="JAGGKS010000001">
    <property type="protein sequence ID" value="MBP1924432.1"/>
    <property type="molecule type" value="Genomic_DNA"/>
</dbReference>
<dbReference type="InterPro" id="IPR036390">
    <property type="entry name" value="WH_DNA-bd_sf"/>
</dbReference>
<dbReference type="PIRSF" id="PIRSF016838">
    <property type="entry name" value="PafC"/>
    <property type="match status" value="1"/>
</dbReference>
<evidence type="ECO:0000256" key="2">
    <source>
        <dbReference type="ARBA" id="ARBA00023163"/>
    </source>
</evidence>
<dbReference type="InterPro" id="IPR013196">
    <property type="entry name" value="HTH_11"/>
</dbReference>
<comment type="caution">
    <text evidence="4">The sequence shown here is derived from an EMBL/GenBank/DDBJ whole genome shotgun (WGS) entry which is preliminary data.</text>
</comment>
<dbReference type="RefSeq" id="WP_209510195.1">
    <property type="nucleotide sequence ID" value="NZ_JAGGKS010000001.1"/>
</dbReference>
<dbReference type="Gene3D" id="1.10.10.10">
    <property type="entry name" value="Winged helix-like DNA-binding domain superfamily/Winged helix DNA-binding domain"/>
    <property type="match status" value="1"/>
</dbReference>